<reference evidence="1 2" key="1">
    <citation type="submission" date="2015-09" db="EMBL/GenBank/DDBJ databases">
        <authorList>
            <person name="Rodrigo-Torres L."/>
            <person name="Arahal D.R."/>
        </authorList>
    </citation>
    <scope>NUCLEOTIDE SEQUENCE [LARGE SCALE GENOMIC DNA]</scope>
    <source>
        <strain evidence="1 2">CECT 5118</strain>
    </source>
</reference>
<protein>
    <recommendedName>
        <fullName evidence="3">Transposase</fullName>
    </recommendedName>
</protein>
<evidence type="ECO:0000313" key="1">
    <source>
        <dbReference type="EMBL" id="CUH62385.1"/>
    </source>
</evidence>
<accession>A0ABP2ACM2</accession>
<gene>
    <name evidence="1" type="ORF">TL5118_00003</name>
</gene>
<keyword evidence="2" id="KW-1185">Reference proteome</keyword>
<evidence type="ECO:0008006" key="3">
    <source>
        <dbReference type="Google" id="ProtNLM"/>
    </source>
</evidence>
<comment type="caution">
    <text evidence="1">The sequence shown here is derived from an EMBL/GenBank/DDBJ whole genome shotgun (WGS) entry which is preliminary data.</text>
</comment>
<name>A0ABP2ACM2_9RHOB</name>
<dbReference type="EMBL" id="CYSB01000001">
    <property type="protein sequence ID" value="CUH62385.1"/>
    <property type="molecule type" value="Genomic_DNA"/>
</dbReference>
<sequence>MTPAPAAPIPFNPSTGSVTAQRVDITLSDGRRILLEGATALSAIVAMVEGLAR</sequence>
<evidence type="ECO:0000313" key="2">
    <source>
        <dbReference type="Proteomes" id="UP000051086"/>
    </source>
</evidence>
<proteinExistence type="predicted"/>
<dbReference type="Proteomes" id="UP000051086">
    <property type="component" value="Unassembled WGS sequence"/>
</dbReference>
<organism evidence="1 2">
    <name type="scientific">Thalassovita autumnalis</name>
    <dbReference type="NCBI Taxonomy" id="2072972"/>
    <lineage>
        <taxon>Bacteria</taxon>
        <taxon>Pseudomonadati</taxon>
        <taxon>Pseudomonadota</taxon>
        <taxon>Alphaproteobacteria</taxon>
        <taxon>Rhodobacterales</taxon>
        <taxon>Roseobacteraceae</taxon>
        <taxon>Thalassovita</taxon>
    </lineage>
</organism>